<keyword evidence="2" id="KW-1185">Reference proteome</keyword>
<comment type="caution">
    <text evidence="1">The sequence shown here is derived from an EMBL/GenBank/DDBJ whole genome shotgun (WGS) entry which is preliminary data.</text>
</comment>
<evidence type="ECO:0000313" key="1">
    <source>
        <dbReference type="EMBL" id="KAF7426378.1"/>
    </source>
</evidence>
<organism evidence="1 2">
    <name type="scientific">Pleurotus ostreatus</name>
    <name type="common">Oyster mushroom</name>
    <name type="synonym">White-rot fungus</name>
    <dbReference type="NCBI Taxonomy" id="5322"/>
    <lineage>
        <taxon>Eukaryota</taxon>
        <taxon>Fungi</taxon>
        <taxon>Dikarya</taxon>
        <taxon>Basidiomycota</taxon>
        <taxon>Agaricomycotina</taxon>
        <taxon>Agaricomycetes</taxon>
        <taxon>Agaricomycetidae</taxon>
        <taxon>Agaricales</taxon>
        <taxon>Pleurotineae</taxon>
        <taxon>Pleurotaceae</taxon>
        <taxon>Pleurotus</taxon>
    </lineage>
</organism>
<dbReference type="GeneID" id="59378564"/>
<proteinExistence type="predicted"/>
<dbReference type="VEuPathDB" id="FungiDB:PC9H_008746"/>
<dbReference type="Proteomes" id="UP000623687">
    <property type="component" value="Unassembled WGS sequence"/>
</dbReference>
<dbReference type="AlphaFoldDB" id="A0A8H7DRX3"/>
<protein>
    <submittedName>
        <fullName evidence="1">Uncharacterized protein</fullName>
    </submittedName>
</protein>
<dbReference type="RefSeq" id="XP_036629682.1">
    <property type="nucleotide sequence ID" value="XM_036778254.1"/>
</dbReference>
<accession>A0A8H7DRX3</accession>
<dbReference type="OrthoDB" id="27483at2759"/>
<evidence type="ECO:0000313" key="2">
    <source>
        <dbReference type="Proteomes" id="UP000623687"/>
    </source>
</evidence>
<dbReference type="EMBL" id="JACETU010000006">
    <property type="protein sequence ID" value="KAF7426378.1"/>
    <property type="molecule type" value="Genomic_DNA"/>
</dbReference>
<sequence length="146" mass="16406">MSHLSATLPSLATSNMKSCRLNLITLTYNFFFFTPQDPNFLVDGGLVGLGLKYEYAVSMATRRKHDALKSVSENLKGEDALVAQISASLGLKADIKVYIDLKEMWECDYTARDFDDETWGCGHCGAWHVRVPVLEPIFINHVLMKM</sequence>
<gene>
    <name evidence="1" type="ORF">PC9H_008746</name>
</gene>
<name>A0A8H7DRX3_PLEOS</name>
<reference evidence="1" key="1">
    <citation type="submission" date="2019-07" db="EMBL/GenBank/DDBJ databases">
        <authorList>
            <person name="Palmer J.M."/>
        </authorList>
    </citation>
    <scope>NUCLEOTIDE SEQUENCE</scope>
    <source>
        <strain evidence="1">PC9</strain>
    </source>
</reference>